<dbReference type="GO" id="GO:0005198">
    <property type="term" value="F:structural molecule activity"/>
    <property type="evidence" value="ECO:0007669"/>
    <property type="project" value="UniProtKB-UniRule"/>
</dbReference>
<keyword evidence="7 12" id="KW-0653">Protein transport</keyword>
<keyword evidence="14" id="KW-1185">Reference proteome</keyword>
<comment type="subcellular location">
    <subcellularLocation>
        <location evidence="2">Cytoplasmic vesicle</location>
        <location evidence="2">COPI-coated vesicle membrane</location>
        <topology evidence="2">Peripheral membrane protein</topology>
        <orientation evidence="2">Cytoplasmic side</orientation>
    </subcellularLocation>
    <subcellularLocation>
        <location evidence="1">Golgi apparatus membrane</location>
        <topology evidence="1">Peripheral membrane protein</topology>
        <orientation evidence="1">Cytoplasmic side</orientation>
    </subcellularLocation>
</comment>
<dbReference type="FunFam" id="1.25.40.10:FF:000140">
    <property type="entry name" value="Coatomer subunit epsilon"/>
    <property type="match status" value="1"/>
</dbReference>
<sequence length="295" mass="32943">MSEPDDLFTLRNHFWLGSYQLAIAEGSGLGRLPEALRVERDEFIYRSYLALGQFSIVLGEIKDDAPPALQAVRLMAQYLSNPESREIVIETLKMWLTDPGSCNNPTVQLLAAAVFTHEGDLKEAVRSIRNGVTMEQTAMLAQIYLRMDRVDLALKQVQVLQQADDDATLTQLVVAWVHLAQGGKRYQEAAYIFDELIDKYQASPLLLNSSAVAKMHMGEYQEAETILVEAISKSQNDADTLVNLICVCRHLDKPASFVDRYINQLKTAHPQHPYVQSLANAESAFDRVAATFALA</sequence>
<dbReference type="GO" id="GO:0030126">
    <property type="term" value="C:COPI vesicle coat"/>
    <property type="evidence" value="ECO:0007669"/>
    <property type="project" value="TreeGrafter"/>
</dbReference>
<evidence type="ECO:0000256" key="11">
    <source>
        <dbReference type="ARBA" id="ARBA00025582"/>
    </source>
</evidence>
<evidence type="ECO:0000256" key="4">
    <source>
        <dbReference type="ARBA" id="ARBA00022448"/>
    </source>
</evidence>
<dbReference type="EMBL" id="FN648520">
    <property type="protein sequence ID" value="CBJ26468.1"/>
    <property type="molecule type" value="Genomic_DNA"/>
</dbReference>
<evidence type="ECO:0000256" key="8">
    <source>
        <dbReference type="ARBA" id="ARBA00023034"/>
    </source>
</evidence>
<name>D7FXM7_ECTSI</name>
<evidence type="ECO:0000256" key="12">
    <source>
        <dbReference type="PIRNR" id="PIRNR016478"/>
    </source>
</evidence>
<evidence type="ECO:0000256" key="2">
    <source>
        <dbReference type="ARBA" id="ARBA00004347"/>
    </source>
</evidence>
<dbReference type="SUPFAM" id="SSF48452">
    <property type="entry name" value="TPR-like"/>
    <property type="match status" value="1"/>
</dbReference>
<evidence type="ECO:0000256" key="5">
    <source>
        <dbReference type="ARBA" id="ARBA00022490"/>
    </source>
</evidence>
<accession>D7FXM7</accession>
<dbReference type="EMBL" id="FN649732">
    <property type="protein sequence ID" value="CBJ26468.1"/>
    <property type="molecule type" value="Genomic_DNA"/>
</dbReference>
<reference evidence="13 14" key="1">
    <citation type="journal article" date="2010" name="Nature">
        <title>The Ectocarpus genome and the independent evolution of multicellularity in brown algae.</title>
        <authorList>
            <person name="Cock J.M."/>
            <person name="Sterck L."/>
            <person name="Rouze P."/>
            <person name="Scornet D."/>
            <person name="Allen A.E."/>
            <person name="Amoutzias G."/>
            <person name="Anthouard V."/>
            <person name="Artiguenave F."/>
            <person name="Aury J.M."/>
            <person name="Badger J.H."/>
            <person name="Beszteri B."/>
            <person name="Billiau K."/>
            <person name="Bonnet E."/>
            <person name="Bothwell J.H."/>
            <person name="Bowler C."/>
            <person name="Boyen C."/>
            <person name="Brownlee C."/>
            <person name="Carrano C.J."/>
            <person name="Charrier B."/>
            <person name="Cho G.Y."/>
            <person name="Coelho S.M."/>
            <person name="Collen J."/>
            <person name="Corre E."/>
            <person name="Da Silva C."/>
            <person name="Delage L."/>
            <person name="Delaroque N."/>
            <person name="Dittami S.M."/>
            <person name="Doulbeau S."/>
            <person name="Elias M."/>
            <person name="Farnham G."/>
            <person name="Gachon C.M."/>
            <person name="Gschloessl B."/>
            <person name="Heesch S."/>
            <person name="Jabbari K."/>
            <person name="Jubin C."/>
            <person name="Kawai H."/>
            <person name="Kimura K."/>
            <person name="Kloareg B."/>
            <person name="Kupper F.C."/>
            <person name="Lang D."/>
            <person name="Le Bail A."/>
            <person name="Leblanc C."/>
            <person name="Lerouge P."/>
            <person name="Lohr M."/>
            <person name="Lopez P.J."/>
            <person name="Martens C."/>
            <person name="Maumus F."/>
            <person name="Michel G."/>
            <person name="Miranda-Saavedra D."/>
            <person name="Morales J."/>
            <person name="Moreau H."/>
            <person name="Motomura T."/>
            <person name="Nagasato C."/>
            <person name="Napoli C.A."/>
            <person name="Nelson D.R."/>
            <person name="Nyvall-Collen P."/>
            <person name="Peters A.F."/>
            <person name="Pommier C."/>
            <person name="Potin P."/>
            <person name="Poulain J."/>
            <person name="Quesneville H."/>
            <person name="Read B."/>
            <person name="Rensing S.A."/>
            <person name="Ritter A."/>
            <person name="Rousvoal S."/>
            <person name="Samanta M."/>
            <person name="Samson G."/>
            <person name="Schroeder D.C."/>
            <person name="Segurens B."/>
            <person name="Strittmatter M."/>
            <person name="Tonon T."/>
            <person name="Tregear J.W."/>
            <person name="Valentin K."/>
            <person name="von Dassow P."/>
            <person name="Yamagishi T."/>
            <person name="Van de Peer Y."/>
            <person name="Wincker P."/>
        </authorList>
    </citation>
    <scope>NUCLEOTIDE SEQUENCE [LARGE SCALE GENOMIC DNA]</scope>
    <source>
        <strain evidence="14">Ec32 / CCAP1310/4</strain>
    </source>
</reference>
<keyword evidence="10 12" id="KW-0968">Cytoplasmic vesicle</keyword>
<keyword evidence="5 12" id="KW-0963">Cytoplasm</keyword>
<dbReference type="GO" id="GO:0015031">
    <property type="term" value="P:protein transport"/>
    <property type="evidence" value="ECO:0007669"/>
    <property type="project" value="UniProtKB-UniRule"/>
</dbReference>
<evidence type="ECO:0000313" key="13">
    <source>
        <dbReference type="EMBL" id="CBJ26468.1"/>
    </source>
</evidence>
<dbReference type="AlphaFoldDB" id="D7FXM7"/>
<keyword evidence="9 12" id="KW-0472">Membrane</keyword>
<dbReference type="InterPro" id="IPR006822">
    <property type="entry name" value="Coatomer_esu"/>
</dbReference>
<gene>
    <name evidence="13" type="primary">CPC22</name>
    <name evidence="13" type="ORF">Esi_0033_0118</name>
</gene>
<keyword evidence="8 12" id="KW-0333">Golgi apparatus</keyword>
<evidence type="ECO:0000313" key="14">
    <source>
        <dbReference type="Proteomes" id="UP000002630"/>
    </source>
</evidence>
<dbReference type="InterPro" id="IPR011990">
    <property type="entry name" value="TPR-like_helical_dom_sf"/>
</dbReference>
<protein>
    <recommendedName>
        <fullName evidence="12">Coatomer subunit epsilon</fullName>
    </recommendedName>
</protein>
<dbReference type="GO" id="GO:0000139">
    <property type="term" value="C:Golgi membrane"/>
    <property type="evidence" value="ECO:0007669"/>
    <property type="project" value="UniProtKB-SubCell"/>
</dbReference>
<proteinExistence type="inferred from homology"/>
<dbReference type="STRING" id="2880.D7FXM7"/>
<evidence type="ECO:0000256" key="7">
    <source>
        <dbReference type="ARBA" id="ARBA00022927"/>
    </source>
</evidence>
<dbReference type="GO" id="GO:0006891">
    <property type="term" value="P:intra-Golgi vesicle-mediated transport"/>
    <property type="evidence" value="ECO:0007669"/>
    <property type="project" value="TreeGrafter"/>
</dbReference>
<dbReference type="eggNOG" id="KOG3081">
    <property type="taxonomic scope" value="Eukaryota"/>
</dbReference>
<dbReference type="PIRSF" id="PIRSF016478">
    <property type="entry name" value="Coatomer_esu"/>
    <property type="match status" value="1"/>
</dbReference>
<keyword evidence="4 12" id="KW-0813">Transport</keyword>
<dbReference type="OrthoDB" id="310217at2759"/>
<evidence type="ECO:0000256" key="3">
    <source>
        <dbReference type="ARBA" id="ARBA00008827"/>
    </source>
</evidence>
<dbReference type="Gene3D" id="1.25.40.10">
    <property type="entry name" value="Tetratricopeptide repeat domain"/>
    <property type="match status" value="1"/>
</dbReference>
<keyword evidence="6 12" id="KW-0931">ER-Golgi transport</keyword>
<dbReference type="OMA" id="MIVLSQH"/>
<dbReference type="Pfam" id="PF04733">
    <property type="entry name" value="Coatomer_E"/>
    <property type="match status" value="1"/>
</dbReference>
<organism evidence="13 14">
    <name type="scientific">Ectocarpus siliculosus</name>
    <name type="common">Brown alga</name>
    <name type="synonym">Conferva siliculosa</name>
    <dbReference type="NCBI Taxonomy" id="2880"/>
    <lineage>
        <taxon>Eukaryota</taxon>
        <taxon>Sar</taxon>
        <taxon>Stramenopiles</taxon>
        <taxon>Ochrophyta</taxon>
        <taxon>PX clade</taxon>
        <taxon>Phaeophyceae</taxon>
        <taxon>Ectocarpales</taxon>
        <taxon>Ectocarpaceae</taxon>
        <taxon>Ectocarpus</taxon>
    </lineage>
</organism>
<evidence type="ECO:0000256" key="1">
    <source>
        <dbReference type="ARBA" id="ARBA00004255"/>
    </source>
</evidence>
<dbReference type="PANTHER" id="PTHR10805">
    <property type="entry name" value="COATOMER SUBUNIT EPSILON"/>
    <property type="match status" value="1"/>
</dbReference>
<comment type="similarity">
    <text evidence="3 12">Belongs to the COPE family.</text>
</comment>
<dbReference type="InParanoid" id="D7FXM7"/>
<dbReference type="GO" id="GO:0006890">
    <property type="term" value="P:retrograde vesicle-mediated transport, Golgi to endoplasmic reticulum"/>
    <property type="evidence" value="ECO:0007669"/>
    <property type="project" value="UniProtKB-UniRule"/>
</dbReference>
<comment type="function">
    <text evidence="11 12">The coatomer is a cytosolic protein complex that binds to dilysine motifs and reversibly associates with Golgi non-clathrin-coated vesicles, which further mediate biosynthetic protein transport from the ER, via the Golgi up to the trans Golgi network. The coatomer complex is required for budding from Golgi membranes, and is essential for the retrograde Golgi-to-ER transport of dilysine-tagged proteins.</text>
</comment>
<evidence type="ECO:0000256" key="6">
    <source>
        <dbReference type="ARBA" id="ARBA00022892"/>
    </source>
</evidence>
<dbReference type="GO" id="GO:0006888">
    <property type="term" value="P:endoplasmic reticulum to Golgi vesicle-mediated transport"/>
    <property type="evidence" value="ECO:0007669"/>
    <property type="project" value="TreeGrafter"/>
</dbReference>
<evidence type="ECO:0000256" key="9">
    <source>
        <dbReference type="ARBA" id="ARBA00023136"/>
    </source>
</evidence>
<dbReference type="Proteomes" id="UP000002630">
    <property type="component" value="Linkage Group LG07"/>
</dbReference>
<evidence type="ECO:0000256" key="10">
    <source>
        <dbReference type="ARBA" id="ARBA00023329"/>
    </source>
</evidence>
<dbReference type="PANTHER" id="PTHR10805:SF0">
    <property type="entry name" value="COATOMER SUBUNIT EPSILON"/>
    <property type="match status" value="1"/>
</dbReference>